<evidence type="ECO:0000313" key="1">
    <source>
        <dbReference type="EMBL" id="KJV05114.1"/>
    </source>
</evidence>
<protein>
    <submittedName>
        <fullName evidence="1">Uncharacterized protein</fullName>
    </submittedName>
</protein>
<gene>
    <name evidence="1" type="ORF">VZ94_20530</name>
</gene>
<reference evidence="1 2" key="2">
    <citation type="journal article" date="2016" name="Microb. Ecol.">
        <title>Genome Characteristics of a Novel Type I Methanotroph (Sn10-6) Isolated from a Flooded Indian Rice Field.</title>
        <authorList>
            <person name="Rahalkar M.C."/>
            <person name="Pandit P.S."/>
            <person name="Dhakephalkar P.K."/>
            <person name="Pore S."/>
            <person name="Arora P."/>
            <person name="Kapse N."/>
        </authorList>
    </citation>
    <scope>NUCLEOTIDE SEQUENCE [LARGE SCALE GENOMIC DNA]</scope>
    <source>
        <strain evidence="1 2">Sn10-6</strain>
    </source>
</reference>
<name>A0A0F3II35_9GAMM</name>
<dbReference type="Proteomes" id="UP000033684">
    <property type="component" value="Unassembled WGS sequence"/>
</dbReference>
<dbReference type="EMBL" id="LAJX01000299">
    <property type="protein sequence ID" value="KJV05114.1"/>
    <property type="molecule type" value="Genomic_DNA"/>
</dbReference>
<comment type="caution">
    <text evidence="1">The sequence shown here is derived from an EMBL/GenBank/DDBJ whole genome shotgun (WGS) entry which is preliminary data.</text>
</comment>
<sequence>MLLLYTLQRFVFWLSATKTENITALSIPHKFIFAVFSTLRPNMIVQHIYLMLETLNKQSNVSVKFVNPKNLII</sequence>
<accession>A0A0F3II35</accession>
<reference evidence="2" key="1">
    <citation type="submission" date="2015-03" db="EMBL/GenBank/DDBJ databases">
        <title>Draft genome sequence of a novel methanotroph (Sn10-6) isolated from flooded ricefield rhizosphere in India.</title>
        <authorList>
            <person name="Pandit P.S."/>
            <person name="Pore S.D."/>
            <person name="Arora P."/>
            <person name="Kapse N.G."/>
            <person name="Dhakephalkar P.K."/>
            <person name="Rahalkar M.C."/>
        </authorList>
    </citation>
    <scope>NUCLEOTIDE SEQUENCE [LARGE SCALE GENOMIC DNA]</scope>
    <source>
        <strain evidence="2">Sn10-6</strain>
    </source>
</reference>
<proteinExistence type="predicted"/>
<dbReference type="AlphaFoldDB" id="A0A0F3II35"/>
<keyword evidence="2" id="KW-1185">Reference proteome</keyword>
<evidence type="ECO:0000313" key="2">
    <source>
        <dbReference type="Proteomes" id="UP000033684"/>
    </source>
</evidence>
<organism evidence="1 2">
    <name type="scientific">Methylocucumis oryzae</name>
    <dbReference type="NCBI Taxonomy" id="1632867"/>
    <lineage>
        <taxon>Bacteria</taxon>
        <taxon>Pseudomonadati</taxon>
        <taxon>Pseudomonadota</taxon>
        <taxon>Gammaproteobacteria</taxon>
        <taxon>Methylococcales</taxon>
        <taxon>Methylococcaceae</taxon>
        <taxon>Methylocucumis</taxon>
    </lineage>
</organism>